<dbReference type="AlphaFoldDB" id="A0A415BSA6"/>
<gene>
    <name evidence="1" type="ORF">DW150_10335</name>
</gene>
<dbReference type="Proteomes" id="UP000285777">
    <property type="component" value="Unassembled WGS sequence"/>
</dbReference>
<reference evidence="1 2" key="1">
    <citation type="submission" date="2018-08" db="EMBL/GenBank/DDBJ databases">
        <title>A genome reference for cultivated species of the human gut microbiota.</title>
        <authorList>
            <person name="Zou Y."/>
            <person name="Xue W."/>
            <person name="Luo G."/>
        </authorList>
    </citation>
    <scope>NUCLEOTIDE SEQUENCE [LARGE SCALE GENOMIC DNA]</scope>
    <source>
        <strain evidence="1 2">AM13-21</strain>
    </source>
</reference>
<proteinExistence type="predicted"/>
<name>A0A415BSA6_PHOVU</name>
<sequence>MIMDKRTATFIQQITNRFNQFNIVHQVMENDYNTSNSVLDEPFTCDYQISIWLQNNKLGHQDLYMYLNKKDDLSLVAVKTTHTTPKLLEICQRLGMLYGVPFKTITKDKIGRDSYYFIF</sequence>
<evidence type="ECO:0000313" key="1">
    <source>
        <dbReference type="EMBL" id="RHI91404.1"/>
    </source>
</evidence>
<organism evidence="1 2">
    <name type="scientific">Phocaeicola vulgatus</name>
    <name type="common">Bacteroides vulgatus</name>
    <dbReference type="NCBI Taxonomy" id="821"/>
    <lineage>
        <taxon>Bacteria</taxon>
        <taxon>Pseudomonadati</taxon>
        <taxon>Bacteroidota</taxon>
        <taxon>Bacteroidia</taxon>
        <taxon>Bacteroidales</taxon>
        <taxon>Bacteroidaceae</taxon>
        <taxon>Phocaeicola</taxon>
    </lineage>
</organism>
<protein>
    <submittedName>
        <fullName evidence="1">Uncharacterized protein</fullName>
    </submittedName>
</protein>
<comment type="caution">
    <text evidence="1">The sequence shown here is derived from an EMBL/GenBank/DDBJ whole genome shotgun (WGS) entry which is preliminary data.</text>
</comment>
<accession>A0A415BSA6</accession>
<dbReference type="EMBL" id="QRLF01000014">
    <property type="protein sequence ID" value="RHI91404.1"/>
    <property type="molecule type" value="Genomic_DNA"/>
</dbReference>
<evidence type="ECO:0000313" key="2">
    <source>
        <dbReference type="Proteomes" id="UP000285777"/>
    </source>
</evidence>